<reference evidence="2" key="1">
    <citation type="journal article" date="2020" name="Stud. Mycol.">
        <title>101 Dothideomycetes genomes: a test case for predicting lifestyles and emergence of pathogens.</title>
        <authorList>
            <person name="Haridas S."/>
            <person name="Albert R."/>
            <person name="Binder M."/>
            <person name="Bloem J."/>
            <person name="Labutti K."/>
            <person name="Salamov A."/>
            <person name="Andreopoulos B."/>
            <person name="Baker S."/>
            <person name="Barry K."/>
            <person name="Bills G."/>
            <person name="Bluhm B."/>
            <person name="Cannon C."/>
            <person name="Castanera R."/>
            <person name="Culley D."/>
            <person name="Daum C."/>
            <person name="Ezra D."/>
            <person name="Gonzalez J."/>
            <person name="Henrissat B."/>
            <person name="Kuo A."/>
            <person name="Liang C."/>
            <person name="Lipzen A."/>
            <person name="Lutzoni F."/>
            <person name="Magnuson J."/>
            <person name="Mondo S."/>
            <person name="Nolan M."/>
            <person name="Ohm R."/>
            <person name="Pangilinan J."/>
            <person name="Park H.-J."/>
            <person name="Ramirez L."/>
            <person name="Alfaro M."/>
            <person name="Sun H."/>
            <person name="Tritt A."/>
            <person name="Yoshinaga Y."/>
            <person name="Zwiers L.-H."/>
            <person name="Turgeon B."/>
            <person name="Goodwin S."/>
            <person name="Spatafora J."/>
            <person name="Crous P."/>
            <person name="Grigoriev I."/>
        </authorList>
    </citation>
    <scope>NUCLEOTIDE SEQUENCE</scope>
    <source>
        <strain evidence="2">CBS 122681</strain>
    </source>
</reference>
<accession>A0A6A6TFB9</accession>
<organism evidence="2 3">
    <name type="scientific">Lophiostoma macrostomum CBS 122681</name>
    <dbReference type="NCBI Taxonomy" id="1314788"/>
    <lineage>
        <taxon>Eukaryota</taxon>
        <taxon>Fungi</taxon>
        <taxon>Dikarya</taxon>
        <taxon>Ascomycota</taxon>
        <taxon>Pezizomycotina</taxon>
        <taxon>Dothideomycetes</taxon>
        <taxon>Pleosporomycetidae</taxon>
        <taxon>Pleosporales</taxon>
        <taxon>Lophiostomataceae</taxon>
        <taxon>Lophiostoma</taxon>
    </lineage>
</organism>
<dbReference type="EMBL" id="MU004319">
    <property type="protein sequence ID" value="KAF2658031.1"/>
    <property type="molecule type" value="Genomic_DNA"/>
</dbReference>
<dbReference type="Proteomes" id="UP000799324">
    <property type="component" value="Unassembled WGS sequence"/>
</dbReference>
<evidence type="ECO:0000256" key="1">
    <source>
        <dbReference type="SAM" id="SignalP"/>
    </source>
</evidence>
<evidence type="ECO:0000313" key="2">
    <source>
        <dbReference type="EMBL" id="KAF2658031.1"/>
    </source>
</evidence>
<proteinExistence type="predicted"/>
<dbReference type="OrthoDB" id="3800712at2759"/>
<feature type="chain" id="PRO_5025484053" evidence="1">
    <location>
        <begin position="24"/>
        <end position="349"/>
    </location>
</feature>
<evidence type="ECO:0000313" key="3">
    <source>
        <dbReference type="Proteomes" id="UP000799324"/>
    </source>
</evidence>
<keyword evidence="3" id="KW-1185">Reference proteome</keyword>
<gene>
    <name evidence="2" type="ORF">K491DRAFT_303678</name>
</gene>
<protein>
    <submittedName>
        <fullName evidence="2">Uncharacterized protein</fullName>
    </submittedName>
</protein>
<name>A0A6A6TFB9_9PLEO</name>
<dbReference type="AlphaFoldDB" id="A0A6A6TFB9"/>
<sequence length="349" mass="38737">MMLFRLFAFAIYALHLRSGSVLAQRPTAYPYALTFGLSSITASRITTSGEIEIVRRPASIEYQTYVNSFLAPYGESIPDDGYRRAAMVKRSSDAENCHPALAISQQQLDIIGQAVEEMAGSRPQYRLFTSPPAIADIVDVVAQEALLPQRPIPRHMGWMAITAYDLQGCASSGRTLVECQAKRNDFDDLVLLIEYEEHYLGLHLLGTEYIGGVINFVGRRHSRDLGEARVLQAKNSSGHAQDLRNFIGDFINDCVNAYEYYQRLDIRTVVAAGTASPDSVAEVLDAARDAIGHKVQVLNYINPGDVIARGAAIFSQLMIDGDPQNDMWRDWFGTEPREEVEKGRESRAG</sequence>
<keyword evidence="1" id="KW-0732">Signal</keyword>
<feature type="signal peptide" evidence="1">
    <location>
        <begin position="1"/>
        <end position="23"/>
    </location>
</feature>